<gene>
    <name evidence="1" type="ORF">RJN63_29240</name>
</gene>
<reference evidence="1" key="1">
    <citation type="submission" date="2023-02" db="EMBL/GenBank/DDBJ databases">
        <title>Description of Herbaspirillum huttiense subsp. nephrolepsisexaltata and Herbaspirillum huttiense subsp. lycopersicon.</title>
        <authorList>
            <person name="Poudel M."/>
            <person name="Sharma A."/>
            <person name="Goss E."/>
            <person name="Tapia J.H."/>
            <person name="Harmon C.M."/>
            <person name="Jones J.B."/>
        </authorList>
    </citation>
    <scope>NUCLEOTIDE SEQUENCE</scope>
    <source>
        <strain evidence="1">NC40101</strain>
    </source>
</reference>
<accession>A0AAE4GHG5</accession>
<proteinExistence type="predicted"/>
<evidence type="ECO:0000313" key="1">
    <source>
        <dbReference type="EMBL" id="MDT0340945.1"/>
    </source>
</evidence>
<dbReference type="RefSeq" id="WP_311434966.1">
    <property type="nucleotide sequence ID" value="NZ_JBCGUI010000032.1"/>
</dbReference>
<organism evidence="1">
    <name type="scientific">Herbaspirillum huttiense subsp. nephrolepidis</name>
    <dbReference type="NCBI Taxonomy" id="3075126"/>
    <lineage>
        <taxon>Bacteria</taxon>
        <taxon>Pseudomonadati</taxon>
        <taxon>Pseudomonadota</taxon>
        <taxon>Betaproteobacteria</taxon>
        <taxon>Burkholderiales</taxon>
        <taxon>Oxalobacteraceae</taxon>
        <taxon>Herbaspirillum</taxon>
    </lineage>
</organism>
<feature type="non-terminal residue" evidence="1">
    <location>
        <position position="1"/>
    </location>
</feature>
<protein>
    <submittedName>
        <fullName evidence="1">Uncharacterized protein</fullName>
    </submittedName>
</protein>
<dbReference type="EMBL" id="JAVRAA010000032">
    <property type="protein sequence ID" value="MDT0340945.1"/>
    <property type="molecule type" value="Genomic_DNA"/>
</dbReference>
<comment type="caution">
    <text evidence="1">The sequence shown here is derived from an EMBL/GenBank/DDBJ whole genome shotgun (WGS) entry which is preliminary data.</text>
</comment>
<dbReference type="AlphaFoldDB" id="A0AAE4GHG5"/>
<sequence>PEGSGPFGRIAALRIWVKTPSLDPNSRLALHPKRDSLALTPIYEMGSNNLQAQERRCRAFALLARACEPPLMRRSAST</sequence>
<name>A0AAE4GHG5_9BURK</name>